<keyword evidence="2" id="KW-1133">Transmembrane helix</keyword>
<keyword evidence="2" id="KW-0812">Transmembrane</keyword>
<organism evidence="3">
    <name type="scientific">hydrothermal vent metagenome</name>
    <dbReference type="NCBI Taxonomy" id="652676"/>
    <lineage>
        <taxon>unclassified sequences</taxon>
        <taxon>metagenomes</taxon>
        <taxon>ecological metagenomes</taxon>
    </lineage>
</organism>
<proteinExistence type="predicted"/>
<name>A0A3B0Y627_9ZZZZ</name>
<gene>
    <name evidence="3" type="ORF">MNBD_GAMMA12-758</name>
</gene>
<feature type="region of interest" description="Disordered" evidence="1">
    <location>
        <begin position="53"/>
        <end position="72"/>
    </location>
</feature>
<keyword evidence="2" id="KW-0472">Membrane</keyword>
<evidence type="ECO:0000313" key="3">
    <source>
        <dbReference type="EMBL" id="VAW75051.1"/>
    </source>
</evidence>
<dbReference type="EMBL" id="UOFL01000073">
    <property type="protein sequence ID" value="VAW75051.1"/>
    <property type="molecule type" value="Genomic_DNA"/>
</dbReference>
<reference evidence="3" key="1">
    <citation type="submission" date="2018-06" db="EMBL/GenBank/DDBJ databases">
        <authorList>
            <person name="Zhirakovskaya E."/>
        </authorList>
    </citation>
    <scope>NUCLEOTIDE SEQUENCE</scope>
</reference>
<evidence type="ECO:0000256" key="2">
    <source>
        <dbReference type="SAM" id="Phobius"/>
    </source>
</evidence>
<sequence>MNLSSDVQRLWLGIPEKLPCNPGGGSPSLYHEILCITGPLFTKRSSRPYRHFGLASKKSNNDRGNTPHRVEQPNHKLSTKVGILSASTSQRSSASLLKFIVYRLVITSTNIINTSIINISTITFFVIPFSFFPYPIKPRVIS</sequence>
<accession>A0A3B0Y627</accession>
<protein>
    <submittedName>
        <fullName evidence="3">Uncharacterized protein</fullName>
    </submittedName>
</protein>
<feature type="transmembrane region" description="Helical" evidence="2">
    <location>
        <begin position="116"/>
        <end position="136"/>
    </location>
</feature>
<evidence type="ECO:0000256" key="1">
    <source>
        <dbReference type="SAM" id="MobiDB-lite"/>
    </source>
</evidence>
<dbReference type="AlphaFoldDB" id="A0A3B0Y627"/>